<dbReference type="AlphaFoldDB" id="A0AAW0D5H5"/>
<sequence>MAHENNFGLFDMSGTNFDIEDIERILKGFEENGIVEGSLDTGAQTVGTGETQGTHQSGERVSDVYPFAELLLIDYLAGEWLDALLGNIGSQGFETEDGHGTVENFMGPSFEDFVESLQMKPSGGLALDIAAQHPLQSLSLSANSTAASAISHLTGDNDLATFASGTGAGAFDPEQASAATVDTLSSITIPTYVDNAATLPSEASRHNGSVIPIPNDAVDASVFGHPFLTSMTTFEGPYQPNPPVVAPIPLEPYTSSTFPAPHDNGYSIPYLTPPTNVLPSSGLYEDPFFNVPLPQSQVDQAYYQNVPWVPPAEIPSSSLEALPASGYGYLPNNTFDAPLDIRDDQSGCGLQIPQATNFLGQPPFDQQDASLCGQQVLVDPPSQPQQHHTVQYPRQLPRECASPPQNVSISQQNAPQSGSGPFVPEQDNNVHKFRARPCKSRTRKRTRISLNTNKTDNTPVSPSSSSQVASTSAKAGKKRARATDDSDERTARSAKRASGSAKTTIDSTMSKPSLVLEEQSGIGASTKYACHWSLRRSSFCALGSDDEVGRMSHITIVHRAKNPAKGQFNCFWGGCTRNHRDGGEGFKKWRDLKKHLADEHGVKDGSKVHAAEMRALGQKKSKM</sequence>
<feature type="compositionally biased region" description="Polar residues" evidence="1">
    <location>
        <begin position="403"/>
        <end position="419"/>
    </location>
</feature>
<feature type="compositionally biased region" description="Polar residues" evidence="1">
    <location>
        <begin position="41"/>
        <end position="56"/>
    </location>
</feature>
<feature type="compositionally biased region" description="Basic residues" evidence="1">
    <location>
        <begin position="431"/>
        <end position="447"/>
    </location>
</feature>
<dbReference type="EMBL" id="JAYKXP010000019">
    <property type="protein sequence ID" value="KAK7047713.1"/>
    <property type="molecule type" value="Genomic_DNA"/>
</dbReference>
<reference evidence="2 3" key="1">
    <citation type="submission" date="2024-01" db="EMBL/GenBank/DDBJ databases">
        <title>A draft genome for a cacao thread blight-causing isolate of Paramarasmius palmivorus.</title>
        <authorList>
            <person name="Baruah I.K."/>
            <person name="Bukari Y."/>
            <person name="Amoako-Attah I."/>
            <person name="Meinhardt L.W."/>
            <person name="Bailey B.A."/>
            <person name="Cohen S.P."/>
        </authorList>
    </citation>
    <scope>NUCLEOTIDE SEQUENCE [LARGE SCALE GENOMIC DNA]</scope>
    <source>
        <strain evidence="2 3">GH-12</strain>
    </source>
</reference>
<name>A0AAW0D5H5_9AGAR</name>
<proteinExistence type="predicted"/>
<evidence type="ECO:0000313" key="3">
    <source>
        <dbReference type="Proteomes" id="UP001383192"/>
    </source>
</evidence>
<feature type="region of interest" description="Disordered" evidence="1">
    <location>
        <begin position="39"/>
        <end position="58"/>
    </location>
</feature>
<gene>
    <name evidence="2" type="ORF">VNI00_006484</name>
</gene>
<feature type="compositionally biased region" description="Polar residues" evidence="1">
    <location>
        <begin position="448"/>
        <end position="457"/>
    </location>
</feature>
<evidence type="ECO:0000313" key="2">
    <source>
        <dbReference type="EMBL" id="KAK7047713.1"/>
    </source>
</evidence>
<accession>A0AAW0D5H5</accession>
<feature type="compositionally biased region" description="Basic and acidic residues" evidence="1">
    <location>
        <begin position="481"/>
        <end position="491"/>
    </location>
</feature>
<dbReference type="Proteomes" id="UP001383192">
    <property type="component" value="Unassembled WGS sequence"/>
</dbReference>
<evidence type="ECO:0000256" key="1">
    <source>
        <dbReference type="SAM" id="MobiDB-lite"/>
    </source>
</evidence>
<feature type="region of interest" description="Disordered" evidence="1">
    <location>
        <begin position="397"/>
        <end position="508"/>
    </location>
</feature>
<feature type="compositionally biased region" description="Low complexity" evidence="1">
    <location>
        <begin position="458"/>
        <end position="473"/>
    </location>
</feature>
<evidence type="ECO:0008006" key="4">
    <source>
        <dbReference type="Google" id="ProtNLM"/>
    </source>
</evidence>
<comment type="caution">
    <text evidence="2">The sequence shown here is derived from an EMBL/GenBank/DDBJ whole genome shotgun (WGS) entry which is preliminary data.</text>
</comment>
<keyword evidence="3" id="KW-1185">Reference proteome</keyword>
<organism evidence="2 3">
    <name type="scientific">Paramarasmius palmivorus</name>
    <dbReference type="NCBI Taxonomy" id="297713"/>
    <lineage>
        <taxon>Eukaryota</taxon>
        <taxon>Fungi</taxon>
        <taxon>Dikarya</taxon>
        <taxon>Basidiomycota</taxon>
        <taxon>Agaricomycotina</taxon>
        <taxon>Agaricomycetes</taxon>
        <taxon>Agaricomycetidae</taxon>
        <taxon>Agaricales</taxon>
        <taxon>Marasmiineae</taxon>
        <taxon>Marasmiaceae</taxon>
        <taxon>Paramarasmius</taxon>
    </lineage>
</organism>
<protein>
    <recommendedName>
        <fullName evidence="4">C2H2-type domain-containing protein</fullName>
    </recommendedName>
</protein>